<name>A0AAJ0F5I3_9PEZI</name>
<dbReference type="Proteomes" id="UP001239445">
    <property type="component" value="Unassembled WGS sequence"/>
</dbReference>
<gene>
    <name evidence="1" type="ORF">QBC47DRAFT_220819</name>
</gene>
<comment type="caution">
    <text evidence="1">The sequence shown here is derived from an EMBL/GenBank/DDBJ whole genome shotgun (WGS) entry which is preliminary data.</text>
</comment>
<protein>
    <submittedName>
        <fullName evidence="1">Uncharacterized protein</fullName>
    </submittedName>
</protein>
<sequence length="222" mass="22575">MPRAIPTWSPYSAADLVYSGGPSAKLPASLGVSHHQEARGVCASATKHSIMCVVSASILGLTILPDAGPMTFAVLLEEISPFVGIACVEAILGGMSRARCATQVSPHVSRVPSRPVSGPLKIALIALLINGSAADQAAMGMGMGNSKAADGGGGATRTGRDLSRGFPVAVTAKYISCPSRFMRFGVGMVVMVRAPRPVGEADGGGRRSEGGARGVIIVTLCC</sequence>
<dbReference type="AlphaFoldDB" id="A0AAJ0F5I3"/>
<keyword evidence="2" id="KW-1185">Reference proteome</keyword>
<proteinExistence type="predicted"/>
<dbReference type="EMBL" id="MU839835">
    <property type="protein sequence ID" value="KAK1754557.1"/>
    <property type="molecule type" value="Genomic_DNA"/>
</dbReference>
<organism evidence="1 2">
    <name type="scientific">Echria macrotheca</name>
    <dbReference type="NCBI Taxonomy" id="438768"/>
    <lineage>
        <taxon>Eukaryota</taxon>
        <taxon>Fungi</taxon>
        <taxon>Dikarya</taxon>
        <taxon>Ascomycota</taxon>
        <taxon>Pezizomycotina</taxon>
        <taxon>Sordariomycetes</taxon>
        <taxon>Sordariomycetidae</taxon>
        <taxon>Sordariales</taxon>
        <taxon>Schizotheciaceae</taxon>
        <taxon>Echria</taxon>
    </lineage>
</organism>
<accession>A0AAJ0F5I3</accession>
<reference evidence="1" key="1">
    <citation type="submission" date="2023-06" db="EMBL/GenBank/DDBJ databases">
        <title>Genome-scale phylogeny and comparative genomics of the fungal order Sordariales.</title>
        <authorList>
            <consortium name="Lawrence Berkeley National Laboratory"/>
            <person name="Hensen N."/>
            <person name="Bonometti L."/>
            <person name="Westerberg I."/>
            <person name="Brannstrom I.O."/>
            <person name="Guillou S."/>
            <person name="Cros-Aarteil S."/>
            <person name="Calhoun S."/>
            <person name="Haridas S."/>
            <person name="Kuo A."/>
            <person name="Mondo S."/>
            <person name="Pangilinan J."/>
            <person name="Riley R."/>
            <person name="Labutti K."/>
            <person name="Andreopoulos B."/>
            <person name="Lipzen A."/>
            <person name="Chen C."/>
            <person name="Yanf M."/>
            <person name="Daum C."/>
            <person name="Ng V."/>
            <person name="Clum A."/>
            <person name="Steindorff A."/>
            <person name="Ohm R."/>
            <person name="Martin F."/>
            <person name="Silar P."/>
            <person name="Natvig D."/>
            <person name="Lalanne C."/>
            <person name="Gautier V."/>
            <person name="Ament-Velasquez S.L."/>
            <person name="Kruys A."/>
            <person name="Hutchinson M.I."/>
            <person name="Powell A.J."/>
            <person name="Barry K."/>
            <person name="Miller A.N."/>
            <person name="Grigoriev I.V."/>
            <person name="Debuchy R."/>
            <person name="Gladieux P."/>
            <person name="Thoren M.H."/>
            <person name="Johannesson H."/>
        </authorList>
    </citation>
    <scope>NUCLEOTIDE SEQUENCE</scope>
    <source>
        <strain evidence="1">PSN4</strain>
    </source>
</reference>
<evidence type="ECO:0000313" key="2">
    <source>
        <dbReference type="Proteomes" id="UP001239445"/>
    </source>
</evidence>
<evidence type="ECO:0000313" key="1">
    <source>
        <dbReference type="EMBL" id="KAK1754557.1"/>
    </source>
</evidence>